<dbReference type="EMBL" id="PCXL01000011">
    <property type="protein sequence ID" value="PIR38384.1"/>
    <property type="molecule type" value="Genomic_DNA"/>
</dbReference>
<dbReference type="NCBIfam" id="TIGR02349">
    <property type="entry name" value="DnaJ_bact"/>
    <property type="match status" value="1"/>
</dbReference>
<dbReference type="SUPFAM" id="SSF46565">
    <property type="entry name" value="Chaperone J-domain"/>
    <property type="match status" value="1"/>
</dbReference>
<feature type="zinc finger region" description="CR-type" evidence="9">
    <location>
        <begin position="134"/>
        <end position="216"/>
    </location>
</feature>
<comment type="subcellular location">
    <subcellularLocation>
        <location evidence="8">Cytoplasm</location>
    </subcellularLocation>
</comment>
<dbReference type="GO" id="GO:0005524">
    <property type="term" value="F:ATP binding"/>
    <property type="evidence" value="ECO:0007669"/>
    <property type="project" value="InterPro"/>
</dbReference>
<dbReference type="HAMAP" id="MF_01152">
    <property type="entry name" value="DnaJ"/>
    <property type="match status" value="1"/>
</dbReference>
<dbReference type="GO" id="GO:0005737">
    <property type="term" value="C:cytoplasm"/>
    <property type="evidence" value="ECO:0007669"/>
    <property type="project" value="UniProtKB-SubCell"/>
</dbReference>
<dbReference type="AlphaFoldDB" id="A0A2H0QX41"/>
<dbReference type="InterPro" id="IPR008971">
    <property type="entry name" value="HSP40/DnaJ_pept-bd"/>
</dbReference>
<dbReference type="SUPFAM" id="SSF49493">
    <property type="entry name" value="HSP40/DnaJ peptide-binding domain"/>
    <property type="match status" value="2"/>
</dbReference>
<evidence type="ECO:0000256" key="3">
    <source>
        <dbReference type="ARBA" id="ARBA00022771"/>
    </source>
</evidence>
<dbReference type="SUPFAM" id="SSF57938">
    <property type="entry name" value="DnaJ/Hsp40 cysteine-rich domain"/>
    <property type="match status" value="1"/>
</dbReference>
<comment type="subunit">
    <text evidence="8">Homodimer.</text>
</comment>
<dbReference type="Gene3D" id="1.10.287.110">
    <property type="entry name" value="DnaJ domain"/>
    <property type="match status" value="1"/>
</dbReference>
<keyword evidence="5 8" id="KW-0143">Chaperone</keyword>
<name>A0A2H0QX41_9BACT</name>
<dbReference type="PROSITE" id="PS51188">
    <property type="entry name" value="ZF_CR"/>
    <property type="match status" value="1"/>
</dbReference>
<dbReference type="NCBIfam" id="NF008035">
    <property type="entry name" value="PRK10767.1"/>
    <property type="match status" value="1"/>
</dbReference>
<dbReference type="InterPro" id="IPR036410">
    <property type="entry name" value="HSP_DnaJ_Cys-rich_dom_sf"/>
</dbReference>
<protein>
    <recommendedName>
        <fullName evidence="7 8">Chaperone protein DnaJ</fullName>
    </recommendedName>
</protein>
<evidence type="ECO:0000256" key="9">
    <source>
        <dbReference type="PROSITE-ProRule" id="PRU00546"/>
    </source>
</evidence>
<dbReference type="GO" id="GO:0006260">
    <property type="term" value="P:DNA replication"/>
    <property type="evidence" value="ECO:0007669"/>
    <property type="project" value="UniProtKB-KW"/>
</dbReference>
<keyword evidence="8" id="KW-0346">Stress response</keyword>
<dbReference type="GO" id="GO:0051082">
    <property type="term" value="F:unfolded protein binding"/>
    <property type="evidence" value="ECO:0007669"/>
    <property type="project" value="UniProtKB-UniRule"/>
</dbReference>
<feature type="binding site" evidence="8">
    <location>
        <position position="204"/>
    </location>
    <ligand>
        <name>Zn(2+)</name>
        <dbReference type="ChEBI" id="CHEBI:29105"/>
        <label>1</label>
    </ligand>
</feature>
<feature type="binding site" evidence="8">
    <location>
        <position position="207"/>
    </location>
    <ligand>
        <name>Zn(2+)</name>
        <dbReference type="ChEBI" id="CHEBI:29105"/>
        <label>1</label>
    </ligand>
</feature>
<dbReference type="GO" id="GO:0009408">
    <property type="term" value="P:response to heat"/>
    <property type="evidence" value="ECO:0007669"/>
    <property type="project" value="InterPro"/>
</dbReference>
<comment type="cofactor">
    <cofactor evidence="8">
        <name>Zn(2+)</name>
        <dbReference type="ChEBI" id="CHEBI:29105"/>
    </cofactor>
    <text evidence="8">Binds 2 Zn(2+) ions per monomer.</text>
</comment>
<evidence type="ECO:0000256" key="6">
    <source>
        <dbReference type="ARBA" id="ARBA00061004"/>
    </source>
</evidence>
<dbReference type="PROSITE" id="PS50076">
    <property type="entry name" value="DNAJ_2"/>
    <property type="match status" value="1"/>
</dbReference>
<feature type="binding site" evidence="8">
    <location>
        <position position="164"/>
    </location>
    <ligand>
        <name>Zn(2+)</name>
        <dbReference type="ChEBI" id="CHEBI:29105"/>
        <label>2</label>
    </ligand>
</feature>
<feature type="repeat" description="CXXCXGXG motif" evidence="8">
    <location>
        <begin position="147"/>
        <end position="154"/>
    </location>
</feature>
<keyword evidence="8" id="KW-0963">Cytoplasm</keyword>
<keyword evidence="1 8" id="KW-0479">Metal-binding</keyword>
<evidence type="ECO:0000256" key="2">
    <source>
        <dbReference type="ARBA" id="ARBA00022737"/>
    </source>
</evidence>
<feature type="repeat" description="CXXCXGXG motif" evidence="8">
    <location>
        <begin position="164"/>
        <end position="171"/>
    </location>
</feature>
<evidence type="ECO:0000256" key="7">
    <source>
        <dbReference type="ARBA" id="ARBA00067609"/>
    </source>
</evidence>
<sequence>MSKDYYSILGVDKKASKDDIKKAFRKLAHKYHPDKGGGDPAKFNEVNEAYSILSDDKKRAEYDTYGRTFSGAGGQGGSGFEGFDFSQFAREGGFQDFDLGDIFGDFFGGGRDRTPRGRDISIDLELSFKESVFGVNRTVLLNKTSECATCHGSGAEPGTDMETCTVCNGKGSVKEVRQSFFGSLAVEQRCSQCKGTGKVPKEKCHTCKGIGIEKKQEEISIDIPAGVENGEMVRLSGAGEAVSGGKPGDLYVKLHVAKDHTFTKQGTDIFMSLNVKLSDALLGTDYTIPTVDEQPVTIKIPQGVSHGEILRVKGKGVPTGKNNRGDMMVKVKIELPQKLSKKAKGLIEELREEGI</sequence>
<dbReference type="GO" id="GO:0008270">
    <property type="term" value="F:zinc ion binding"/>
    <property type="evidence" value="ECO:0007669"/>
    <property type="project" value="UniProtKB-UniRule"/>
</dbReference>
<dbReference type="CDD" id="cd10747">
    <property type="entry name" value="DnaJ_C"/>
    <property type="match status" value="1"/>
</dbReference>
<organism evidence="12 13">
    <name type="scientific">Candidatus Zambryskibacteria bacterium CG10_big_fil_rev_8_21_14_0_10_42_12</name>
    <dbReference type="NCBI Taxonomy" id="1975115"/>
    <lineage>
        <taxon>Bacteria</taxon>
        <taxon>Candidatus Zambryskiibacteriota</taxon>
    </lineage>
</organism>
<dbReference type="Proteomes" id="UP000231333">
    <property type="component" value="Unassembled WGS sequence"/>
</dbReference>
<comment type="domain">
    <text evidence="8">The J domain is necessary and sufficient to stimulate DnaK ATPase activity. Zinc center 1 plays an important role in the autonomous, DnaK-independent chaperone activity of DnaJ. Zinc center 2 is essential for interaction with DnaK and for DnaJ activity.</text>
</comment>
<dbReference type="Pfam" id="PF01556">
    <property type="entry name" value="DnaJ_C"/>
    <property type="match status" value="1"/>
</dbReference>
<dbReference type="SMART" id="SM00271">
    <property type="entry name" value="DnaJ"/>
    <property type="match status" value="1"/>
</dbReference>
<comment type="function">
    <text evidence="8">Participates actively in the response to hyperosmotic and heat shock by preventing the aggregation of stress-denatured proteins and by disaggregating proteins, also in an autonomous, DnaK-independent fashion. Unfolded proteins bind initially to DnaJ; upon interaction with the DnaJ-bound protein, DnaK hydrolyzes its bound ATP, resulting in the formation of a stable complex. GrpE releases ADP from DnaK; ATP binding to DnaK triggers the release of the substrate protein, thus completing the reaction cycle. Several rounds of ATP-dependent interactions between DnaJ, DnaK and GrpE are required for fully efficient folding. Also involved, together with DnaK and GrpE, in the DNA replication of plasmids through activation of initiation proteins.</text>
</comment>
<reference evidence="12 13" key="1">
    <citation type="submission" date="2017-09" db="EMBL/GenBank/DDBJ databases">
        <title>Depth-based differentiation of microbial function through sediment-hosted aquifers and enrichment of novel symbionts in the deep terrestrial subsurface.</title>
        <authorList>
            <person name="Probst A.J."/>
            <person name="Ladd B."/>
            <person name="Jarett J.K."/>
            <person name="Geller-Mcgrath D.E."/>
            <person name="Sieber C.M."/>
            <person name="Emerson J.B."/>
            <person name="Anantharaman K."/>
            <person name="Thomas B.C."/>
            <person name="Malmstrom R."/>
            <person name="Stieglmeier M."/>
            <person name="Klingl A."/>
            <person name="Woyke T."/>
            <person name="Ryan C.M."/>
            <person name="Banfield J.F."/>
        </authorList>
    </citation>
    <scope>NUCLEOTIDE SEQUENCE [LARGE SCALE GENOMIC DNA]</scope>
    <source>
        <strain evidence="12">CG10_big_fil_rev_8_21_14_0_10_42_12</strain>
    </source>
</reference>
<dbReference type="Gene3D" id="2.10.230.10">
    <property type="entry name" value="Heat shock protein DnaJ, cysteine-rich domain"/>
    <property type="match status" value="1"/>
</dbReference>
<feature type="binding site" evidence="8">
    <location>
        <position position="167"/>
    </location>
    <ligand>
        <name>Zn(2+)</name>
        <dbReference type="ChEBI" id="CHEBI:29105"/>
        <label>2</label>
    </ligand>
</feature>
<dbReference type="PANTHER" id="PTHR43096">
    <property type="entry name" value="DNAJ HOMOLOG 1, MITOCHONDRIAL-RELATED"/>
    <property type="match status" value="1"/>
</dbReference>
<comment type="caution">
    <text evidence="12">The sequence shown here is derived from an EMBL/GenBank/DDBJ whole genome shotgun (WGS) entry which is preliminary data.</text>
</comment>
<dbReference type="InterPro" id="IPR001305">
    <property type="entry name" value="HSP_DnaJ_Cys-rich_dom"/>
</dbReference>
<proteinExistence type="inferred from homology"/>
<feature type="repeat" description="CXXCXGXG motif" evidence="8">
    <location>
        <begin position="204"/>
        <end position="211"/>
    </location>
</feature>
<dbReference type="InterPro" id="IPR002939">
    <property type="entry name" value="DnaJ_C"/>
</dbReference>
<feature type="binding site" evidence="8">
    <location>
        <position position="193"/>
    </location>
    <ligand>
        <name>Zn(2+)</name>
        <dbReference type="ChEBI" id="CHEBI:29105"/>
        <label>2</label>
    </ligand>
</feature>
<keyword evidence="3 8" id="KW-0863">Zinc-finger</keyword>
<dbReference type="GO" id="GO:0031072">
    <property type="term" value="F:heat shock protein binding"/>
    <property type="evidence" value="ECO:0007669"/>
    <property type="project" value="InterPro"/>
</dbReference>
<evidence type="ECO:0000313" key="13">
    <source>
        <dbReference type="Proteomes" id="UP000231333"/>
    </source>
</evidence>
<dbReference type="CDD" id="cd06257">
    <property type="entry name" value="DnaJ"/>
    <property type="match status" value="1"/>
</dbReference>
<dbReference type="FunFam" id="2.10.230.10:FF:000002">
    <property type="entry name" value="Molecular chaperone DnaJ"/>
    <property type="match status" value="1"/>
</dbReference>
<feature type="domain" description="J" evidence="10">
    <location>
        <begin position="4"/>
        <end position="66"/>
    </location>
</feature>
<evidence type="ECO:0000256" key="8">
    <source>
        <dbReference type="HAMAP-Rule" id="MF_01152"/>
    </source>
</evidence>
<evidence type="ECO:0000256" key="5">
    <source>
        <dbReference type="ARBA" id="ARBA00023186"/>
    </source>
</evidence>
<feature type="repeat" description="CXXCXGXG motif" evidence="8">
    <location>
        <begin position="190"/>
        <end position="197"/>
    </location>
</feature>
<keyword evidence="2 8" id="KW-0677">Repeat</keyword>
<dbReference type="InterPro" id="IPR036869">
    <property type="entry name" value="J_dom_sf"/>
</dbReference>
<evidence type="ECO:0000259" key="11">
    <source>
        <dbReference type="PROSITE" id="PS51188"/>
    </source>
</evidence>
<dbReference type="FunFam" id="2.60.260.20:FF:000005">
    <property type="entry name" value="Chaperone protein dnaJ 1, mitochondrial"/>
    <property type="match status" value="1"/>
</dbReference>
<dbReference type="Pfam" id="PF00684">
    <property type="entry name" value="DnaJ_CXXCXGXG"/>
    <property type="match status" value="1"/>
</dbReference>
<dbReference type="PROSITE" id="PS00636">
    <property type="entry name" value="DNAJ_1"/>
    <property type="match status" value="1"/>
</dbReference>
<feature type="binding site" evidence="8">
    <location>
        <position position="150"/>
    </location>
    <ligand>
        <name>Zn(2+)</name>
        <dbReference type="ChEBI" id="CHEBI:29105"/>
        <label>1</label>
    </ligand>
</feature>
<evidence type="ECO:0000256" key="1">
    <source>
        <dbReference type="ARBA" id="ARBA00022723"/>
    </source>
</evidence>
<dbReference type="InterPro" id="IPR012724">
    <property type="entry name" value="DnaJ"/>
</dbReference>
<dbReference type="CDD" id="cd10719">
    <property type="entry name" value="DnaJ_zf"/>
    <property type="match status" value="1"/>
</dbReference>
<dbReference type="Gene3D" id="2.60.260.20">
    <property type="entry name" value="Urease metallochaperone UreE, N-terminal domain"/>
    <property type="match status" value="2"/>
</dbReference>
<gene>
    <name evidence="8 12" type="primary">dnaJ</name>
    <name evidence="12" type="ORF">COV34_02140</name>
</gene>
<accession>A0A2H0QX41</accession>
<dbReference type="PRINTS" id="PR00625">
    <property type="entry name" value="JDOMAIN"/>
</dbReference>
<feature type="binding site" evidence="8">
    <location>
        <position position="147"/>
    </location>
    <ligand>
        <name>Zn(2+)</name>
        <dbReference type="ChEBI" id="CHEBI:29105"/>
        <label>1</label>
    </ligand>
</feature>
<keyword evidence="8" id="KW-0235">DNA replication</keyword>
<dbReference type="Pfam" id="PF00226">
    <property type="entry name" value="DnaJ"/>
    <property type="match status" value="1"/>
</dbReference>
<feature type="domain" description="CR-type" evidence="11">
    <location>
        <begin position="134"/>
        <end position="216"/>
    </location>
</feature>
<evidence type="ECO:0000256" key="4">
    <source>
        <dbReference type="ARBA" id="ARBA00022833"/>
    </source>
</evidence>
<feature type="binding site" evidence="8">
    <location>
        <position position="190"/>
    </location>
    <ligand>
        <name>Zn(2+)</name>
        <dbReference type="ChEBI" id="CHEBI:29105"/>
        <label>2</label>
    </ligand>
</feature>
<evidence type="ECO:0000259" key="10">
    <source>
        <dbReference type="PROSITE" id="PS50076"/>
    </source>
</evidence>
<dbReference type="InterPro" id="IPR001623">
    <property type="entry name" value="DnaJ_domain"/>
</dbReference>
<evidence type="ECO:0000313" key="12">
    <source>
        <dbReference type="EMBL" id="PIR38384.1"/>
    </source>
</evidence>
<keyword evidence="4 8" id="KW-0862">Zinc</keyword>
<dbReference type="InterPro" id="IPR018253">
    <property type="entry name" value="DnaJ_domain_CS"/>
</dbReference>
<dbReference type="GO" id="GO:0042026">
    <property type="term" value="P:protein refolding"/>
    <property type="evidence" value="ECO:0007669"/>
    <property type="project" value="TreeGrafter"/>
</dbReference>
<comment type="similarity">
    <text evidence="6 8">Belongs to the DnaJ family.</text>
</comment>
<dbReference type="PANTHER" id="PTHR43096:SF10">
    <property type="entry name" value="CHAPERONE PROTEIN DNAJ A6, CHLOROPLASTIC"/>
    <property type="match status" value="1"/>
</dbReference>